<feature type="binding site" evidence="4">
    <location>
        <begin position="130"/>
        <end position="138"/>
    </location>
    <ligand>
        <name>ATP</name>
        <dbReference type="ChEBI" id="CHEBI:30616"/>
    </ligand>
</feature>
<keyword evidence="7" id="KW-1185">Reference proteome</keyword>
<dbReference type="Pfam" id="PF01812">
    <property type="entry name" value="5-FTHF_cyc-lig"/>
    <property type="match status" value="1"/>
</dbReference>
<dbReference type="PANTHER" id="PTHR23407">
    <property type="entry name" value="ATPASE INHIBITOR/5-FORMYLTETRAHYDROFOLATE CYCLO-LIGASE"/>
    <property type="match status" value="1"/>
</dbReference>
<feature type="binding site" evidence="4">
    <location>
        <position position="52"/>
    </location>
    <ligand>
        <name>substrate</name>
    </ligand>
</feature>
<accession>A0A174WGU4</accession>
<dbReference type="PANTHER" id="PTHR23407:SF1">
    <property type="entry name" value="5-FORMYLTETRAHYDROFOLATE CYCLO-LIGASE"/>
    <property type="match status" value="1"/>
</dbReference>
<dbReference type="GO" id="GO:0030272">
    <property type="term" value="F:5-formyltetrahydrofolate cyclo-ligase activity"/>
    <property type="evidence" value="ECO:0007669"/>
    <property type="project" value="UniProtKB-EC"/>
</dbReference>
<proteinExistence type="inferred from homology"/>
<keyword evidence="2 4" id="KW-0547">Nucleotide-binding</keyword>
<reference evidence="6 7" key="1">
    <citation type="submission" date="2016-06" db="EMBL/GenBank/DDBJ databases">
        <authorList>
            <person name="Kjaerup R.B."/>
            <person name="Dalgaard T.S."/>
            <person name="Juul-Madsen H.R."/>
        </authorList>
    </citation>
    <scope>NUCLEOTIDE SEQUENCE [LARGE SCALE GENOMIC DNA]</scope>
    <source>
        <strain evidence="6 7">373-A1</strain>
    </source>
</reference>
<dbReference type="InterPro" id="IPR024185">
    <property type="entry name" value="FTHF_cligase-like_sf"/>
</dbReference>
<keyword evidence="6" id="KW-0436">Ligase</keyword>
<gene>
    <name evidence="6" type="ORF">CP373A1_04740</name>
</gene>
<dbReference type="EC" id="6.3.3.2" evidence="5"/>
<name>A0A174WGU4_9CLOT</name>
<comment type="caution">
    <text evidence="6">The sequence shown here is derived from an EMBL/GenBank/DDBJ whole genome shotgun (WGS) entry which is preliminary data.</text>
</comment>
<dbReference type="GO" id="GO:0035999">
    <property type="term" value="P:tetrahydrofolate interconversion"/>
    <property type="evidence" value="ECO:0007669"/>
    <property type="project" value="TreeGrafter"/>
</dbReference>
<dbReference type="Gene3D" id="3.40.50.10420">
    <property type="entry name" value="NagB/RpiA/CoA transferase-like"/>
    <property type="match status" value="1"/>
</dbReference>
<evidence type="ECO:0000256" key="1">
    <source>
        <dbReference type="ARBA" id="ARBA00010638"/>
    </source>
</evidence>
<evidence type="ECO:0000256" key="3">
    <source>
        <dbReference type="ARBA" id="ARBA00022840"/>
    </source>
</evidence>
<dbReference type="NCBIfam" id="TIGR02727">
    <property type="entry name" value="MTHFS_bact"/>
    <property type="match status" value="1"/>
</dbReference>
<keyword evidence="5" id="KW-0460">Magnesium</keyword>
<evidence type="ECO:0000313" key="7">
    <source>
        <dbReference type="Proteomes" id="UP000092714"/>
    </source>
</evidence>
<comment type="catalytic activity">
    <reaction evidence="5">
        <text>(6S)-5-formyl-5,6,7,8-tetrahydrofolate + ATP = (6R)-5,10-methenyltetrahydrofolate + ADP + phosphate</text>
        <dbReference type="Rhea" id="RHEA:10488"/>
        <dbReference type="ChEBI" id="CHEBI:30616"/>
        <dbReference type="ChEBI" id="CHEBI:43474"/>
        <dbReference type="ChEBI" id="CHEBI:57455"/>
        <dbReference type="ChEBI" id="CHEBI:57457"/>
        <dbReference type="ChEBI" id="CHEBI:456216"/>
        <dbReference type="EC" id="6.3.3.2"/>
    </reaction>
</comment>
<protein>
    <recommendedName>
        <fullName evidence="5">5-formyltetrahydrofolate cyclo-ligase</fullName>
        <ecNumber evidence="5">6.3.3.2</ecNumber>
    </recommendedName>
</protein>
<dbReference type="PIRSF" id="PIRSF006806">
    <property type="entry name" value="FTHF_cligase"/>
    <property type="match status" value="1"/>
</dbReference>
<sequence>MDKKEIRRKVISKRDLLKNKIELDEVIEKKLKDNKIYKNSKNIFIYLGFGSEINTIKYVEDFLQEGKKIIVPYTDMKNKVMYGIEINTLDGLKKNKFGILEPTDGSEIFNKEDIDLIIMPGVAFDRSGNRVGYGGGYYDKFLSEINSDIPTIALAYDIQILEEVPSEKHDIKVHMVITEKETIKCLKSK</sequence>
<dbReference type="EMBL" id="MAPZ01000011">
    <property type="protein sequence ID" value="OBY11699.1"/>
    <property type="molecule type" value="Genomic_DNA"/>
</dbReference>
<organism evidence="6 7">
    <name type="scientific">Clostridium paraputrificum</name>
    <dbReference type="NCBI Taxonomy" id="29363"/>
    <lineage>
        <taxon>Bacteria</taxon>
        <taxon>Bacillati</taxon>
        <taxon>Bacillota</taxon>
        <taxon>Clostridia</taxon>
        <taxon>Eubacteriales</taxon>
        <taxon>Clostridiaceae</taxon>
        <taxon>Clostridium</taxon>
    </lineage>
</organism>
<keyword evidence="5" id="KW-0479">Metal-binding</keyword>
<dbReference type="AlphaFoldDB" id="A0A174WGU4"/>
<dbReference type="GO" id="GO:0046872">
    <property type="term" value="F:metal ion binding"/>
    <property type="evidence" value="ECO:0007669"/>
    <property type="project" value="UniProtKB-KW"/>
</dbReference>
<dbReference type="eggNOG" id="COG0212">
    <property type="taxonomic scope" value="Bacteria"/>
</dbReference>
<dbReference type="SUPFAM" id="SSF100950">
    <property type="entry name" value="NagB/RpiA/CoA transferase-like"/>
    <property type="match status" value="1"/>
</dbReference>
<feature type="binding site" evidence="4">
    <location>
        <position position="47"/>
    </location>
    <ligand>
        <name>substrate</name>
    </ligand>
</feature>
<comment type="similarity">
    <text evidence="1 5">Belongs to the 5-formyltetrahydrofolate cyclo-ligase family.</text>
</comment>
<dbReference type="GeneID" id="42775051"/>
<evidence type="ECO:0000256" key="2">
    <source>
        <dbReference type="ARBA" id="ARBA00022741"/>
    </source>
</evidence>
<dbReference type="GO" id="GO:0005524">
    <property type="term" value="F:ATP binding"/>
    <property type="evidence" value="ECO:0007669"/>
    <property type="project" value="UniProtKB-KW"/>
</dbReference>
<comment type="cofactor">
    <cofactor evidence="5">
        <name>Mg(2+)</name>
        <dbReference type="ChEBI" id="CHEBI:18420"/>
    </cofactor>
</comment>
<evidence type="ECO:0000256" key="5">
    <source>
        <dbReference type="RuleBase" id="RU361279"/>
    </source>
</evidence>
<evidence type="ECO:0000256" key="4">
    <source>
        <dbReference type="PIRSR" id="PIRSR006806-1"/>
    </source>
</evidence>
<dbReference type="InterPro" id="IPR037171">
    <property type="entry name" value="NagB/RpiA_transferase-like"/>
</dbReference>
<dbReference type="RefSeq" id="WP_034865812.1">
    <property type="nucleotide sequence ID" value="NZ_CABHIH010000002.1"/>
</dbReference>
<keyword evidence="3 4" id="KW-0067">ATP-binding</keyword>
<feature type="binding site" evidence="4">
    <location>
        <begin position="3"/>
        <end position="7"/>
    </location>
    <ligand>
        <name>ATP</name>
        <dbReference type="ChEBI" id="CHEBI:30616"/>
    </ligand>
</feature>
<dbReference type="InterPro" id="IPR002698">
    <property type="entry name" value="FTHF_cligase"/>
</dbReference>
<evidence type="ECO:0000313" key="6">
    <source>
        <dbReference type="EMBL" id="OBY11699.1"/>
    </source>
</evidence>
<dbReference type="GO" id="GO:0009396">
    <property type="term" value="P:folic acid-containing compound biosynthetic process"/>
    <property type="evidence" value="ECO:0007669"/>
    <property type="project" value="TreeGrafter"/>
</dbReference>
<dbReference type="Proteomes" id="UP000092714">
    <property type="component" value="Unassembled WGS sequence"/>
</dbReference>